<dbReference type="EMBL" id="CP002546">
    <property type="protein sequence ID" value="ADY59188.1"/>
    <property type="molecule type" value="Genomic_DNA"/>
</dbReference>
<dbReference type="InterPro" id="IPR003156">
    <property type="entry name" value="DHHA1_dom"/>
</dbReference>
<evidence type="ECO:0000259" key="1">
    <source>
        <dbReference type="Pfam" id="PF01368"/>
    </source>
</evidence>
<dbReference type="RefSeq" id="WP_013627916.1">
    <property type="nucleotide sequence ID" value="NC_015174.1"/>
</dbReference>
<dbReference type="STRING" id="756272.Plabr_1577"/>
<dbReference type="AlphaFoldDB" id="F0SRR5"/>
<evidence type="ECO:0000259" key="2">
    <source>
        <dbReference type="Pfam" id="PF02272"/>
    </source>
</evidence>
<dbReference type="PANTHER" id="PTHR47618:SF1">
    <property type="entry name" value="BIFUNCTIONAL OLIGORIBONUCLEASE AND PAP PHOSPHATASE NRNA"/>
    <property type="match status" value="1"/>
</dbReference>
<dbReference type="InterPro" id="IPR001667">
    <property type="entry name" value="DDH_dom"/>
</dbReference>
<dbReference type="InterPro" id="IPR051319">
    <property type="entry name" value="Oligoribo/pAp-PDE_c-di-AMP_PDE"/>
</dbReference>
<organism evidence="3 4">
    <name type="scientific">Rubinisphaera brasiliensis (strain ATCC 49424 / DSM 5305 / JCM 21570 / IAM 15109 / NBRC 103401 / IFAM 1448)</name>
    <name type="common">Planctomyces brasiliensis</name>
    <dbReference type="NCBI Taxonomy" id="756272"/>
    <lineage>
        <taxon>Bacteria</taxon>
        <taxon>Pseudomonadati</taxon>
        <taxon>Planctomycetota</taxon>
        <taxon>Planctomycetia</taxon>
        <taxon>Planctomycetales</taxon>
        <taxon>Planctomycetaceae</taxon>
        <taxon>Rubinisphaera</taxon>
    </lineage>
</organism>
<dbReference type="SUPFAM" id="SSF64182">
    <property type="entry name" value="DHH phosphoesterases"/>
    <property type="match status" value="1"/>
</dbReference>
<evidence type="ECO:0000313" key="3">
    <source>
        <dbReference type="EMBL" id="ADY59188.1"/>
    </source>
</evidence>
<dbReference type="Gene3D" id="3.10.310.30">
    <property type="match status" value="1"/>
</dbReference>
<dbReference type="Gene3D" id="3.90.1640.10">
    <property type="entry name" value="inorganic pyrophosphatase (n-terminal core)"/>
    <property type="match status" value="1"/>
</dbReference>
<dbReference type="eggNOG" id="COG0618">
    <property type="taxonomic scope" value="Bacteria"/>
</dbReference>
<feature type="domain" description="DDH" evidence="1">
    <location>
        <begin position="17"/>
        <end position="165"/>
    </location>
</feature>
<dbReference type="Pfam" id="PF01368">
    <property type="entry name" value="DHH"/>
    <property type="match status" value="1"/>
</dbReference>
<protein>
    <submittedName>
        <fullName evidence="3">Phosphoesterase RecJ domain protein</fullName>
    </submittedName>
</protein>
<accession>F0SRR5</accession>
<dbReference type="PANTHER" id="PTHR47618">
    <property type="entry name" value="BIFUNCTIONAL OLIGORIBONUCLEASE AND PAP PHOSPHATASE NRNA"/>
    <property type="match status" value="1"/>
</dbReference>
<feature type="domain" description="DHHA1" evidence="2">
    <location>
        <begin position="234"/>
        <end position="328"/>
    </location>
</feature>
<sequence>MSIDWSRLRSLIDEHDKFVISSHIRPDADALGSELAMASFLKSLGKTVHIVNPGATPAHLTFLDPEEQVHALHQKQGLVQAVENCDIHLIVDTSSWIQLAEVGKVIKKTASKKVLIDHHVSSDDLNAIEFKDTSSPATGCLIHEFMESQNYVPSQWEAECLYAAIATDTGWFRFPATTGRTMRTIAALVDAGASPAQIYNQLYEQAALCRLHLSGIAMQRAAVTCDGLLAYTYVTLADFAQTKAHPADTENLVNQCMKLKGTVAAFILVEQHNKQFKTSLRSRQQFDVTPIAEAFGGGGHRQASGAMVPGPLESAVENLVAMYGEQLKKQGIEPAAEN</sequence>
<keyword evidence="4" id="KW-1185">Reference proteome</keyword>
<dbReference type="InterPro" id="IPR038763">
    <property type="entry name" value="DHH_sf"/>
</dbReference>
<dbReference type="Proteomes" id="UP000006860">
    <property type="component" value="Chromosome"/>
</dbReference>
<dbReference type="HOGENOM" id="CLU_039720_0_0_0"/>
<gene>
    <name evidence="3" type="ordered locus">Plabr_1577</name>
</gene>
<dbReference type="Pfam" id="PF02272">
    <property type="entry name" value="DHHA1"/>
    <property type="match status" value="1"/>
</dbReference>
<dbReference type="GO" id="GO:0003676">
    <property type="term" value="F:nucleic acid binding"/>
    <property type="evidence" value="ECO:0007669"/>
    <property type="project" value="InterPro"/>
</dbReference>
<evidence type="ECO:0000313" key="4">
    <source>
        <dbReference type="Proteomes" id="UP000006860"/>
    </source>
</evidence>
<proteinExistence type="predicted"/>
<reference evidence="4" key="1">
    <citation type="submission" date="2011-02" db="EMBL/GenBank/DDBJ databases">
        <title>The complete genome of Planctomyces brasiliensis DSM 5305.</title>
        <authorList>
            <person name="Lucas S."/>
            <person name="Copeland A."/>
            <person name="Lapidus A."/>
            <person name="Bruce D."/>
            <person name="Goodwin L."/>
            <person name="Pitluck S."/>
            <person name="Kyrpides N."/>
            <person name="Mavromatis K."/>
            <person name="Pagani I."/>
            <person name="Ivanova N."/>
            <person name="Ovchinnikova G."/>
            <person name="Lu M."/>
            <person name="Detter J.C."/>
            <person name="Han C."/>
            <person name="Land M."/>
            <person name="Hauser L."/>
            <person name="Markowitz V."/>
            <person name="Cheng J.-F."/>
            <person name="Hugenholtz P."/>
            <person name="Woyke T."/>
            <person name="Wu D."/>
            <person name="Tindall B."/>
            <person name="Pomrenke H.G."/>
            <person name="Brambilla E."/>
            <person name="Klenk H.-P."/>
            <person name="Eisen J.A."/>
        </authorList>
    </citation>
    <scope>NUCLEOTIDE SEQUENCE [LARGE SCALE GENOMIC DNA]</scope>
    <source>
        <strain evidence="4">ATCC 49424 / DSM 5305 / JCM 21570 / NBRC 103401 / IFAM 1448</strain>
    </source>
</reference>
<dbReference type="KEGG" id="pbs:Plabr_1577"/>
<name>F0SRR5_RUBBR</name>